<feature type="transmembrane region" description="Helical" evidence="1">
    <location>
        <begin position="66"/>
        <end position="88"/>
    </location>
</feature>
<proteinExistence type="predicted"/>
<evidence type="ECO:0000313" key="3">
    <source>
        <dbReference type="Proteomes" id="UP001596091"/>
    </source>
</evidence>
<keyword evidence="1" id="KW-0812">Transmembrane</keyword>
<keyword evidence="1" id="KW-0472">Membrane</keyword>
<evidence type="ECO:0000256" key="1">
    <source>
        <dbReference type="SAM" id="Phobius"/>
    </source>
</evidence>
<sequence length="181" mass="19611">MGKTVWKFGLAGGAVSAALMLGTMPFAHRIGSDLALLLGYTTMVLSFLLVYFGIRSYREKNSGGRITFAKGLAVGLGITAITCVFYVATWEVVYFGFMPHFMDSYWAAEVAKIKASGAGEEKIAKKLKAIDETKQMYDNPVYNAAMTFLEPLPVGLVMTLISAGVLRRKESNTEADAVKAS</sequence>
<evidence type="ECO:0000313" key="2">
    <source>
        <dbReference type="EMBL" id="MFC5860668.1"/>
    </source>
</evidence>
<organism evidence="2 3">
    <name type="scientific">Acidicapsa dinghuensis</name>
    <dbReference type="NCBI Taxonomy" id="2218256"/>
    <lineage>
        <taxon>Bacteria</taxon>
        <taxon>Pseudomonadati</taxon>
        <taxon>Acidobacteriota</taxon>
        <taxon>Terriglobia</taxon>
        <taxon>Terriglobales</taxon>
        <taxon>Acidobacteriaceae</taxon>
        <taxon>Acidicapsa</taxon>
    </lineage>
</organism>
<protein>
    <submittedName>
        <fullName evidence="2">DUF4199 domain-containing protein</fullName>
    </submittedName>
</protein>
<feature type="transmembrane region" description="Helical" evidence="1">
    <location>
        <begin position="144"/>
        <end position="166"/>
    </location>
</feature>
<reference evidence="3" key="1">
    <citation type="journal article" date="2019" name="Int. J. Syst. Evol. Microbiol.">
        <title>The Global Catalogue of Microorganisms (GCM) 10K type strain sequencing project: providing services to taxonomists for standard genome sequencing and annotation.</title>
        <authorList>
            <consortium name="The Broad Institute Genomics Platform"/>
            <consortium name="The Broad Institute Genome Sequencing Center for Infectious Disease"/>
            <person name="Wu L."/>
            <person name="Ma J."/>
        </authorList>
    </citation>
    <scope>NUCLEOTIDE SEQUENCE [LARGE SCALE GENOMIC DNA]</scope>
    <source>
        <strain evidence="3">JCM 4087</strain>
    </source>
</reference>
<dbReference type="RefSeq" id="WP_263335398.1">
    <property type="nucleotide sequence ID" value="NZ_JAGSYH010000002.1"/>
</dbReference>
<dbReference type="InterPro" id="IPR025250">
    <property type="entry name" value="DUF4199"/>
</dbReference>
<dbReference type="EMBL" id="JBHSPH010000001">
    <property type="protein sequence ID" value="MFC5860668.1"/>
    <property type="molecule type" value="Genomic_DNA"/>
</dbReference>
<gene>
    <name evidence="2" type="ORF">ACFPT7_00020</name>
</gene>
<keyword evidence="3" id="KW-1185">Reference proteome</keyword>
<name>A0ABW1ECE6_9BACT</name>
<dbReference type="Pfam" id="PF13858">
    <property type="entry name" value="DUF4199"/>
    <property type="match status" value="1"/>
</dbReference>
<accession>A0ABW1ECE6</accession>
<feature type="transmembrane region" description="Helical" evidence="1">
    <location>
        <begin position="37"/>
        <end position="54"/>
    </location>
</feature>
<keyword evidence="1" id="KW-1133">Transmembrane helix</keyword>
<comment type="caution">
    <text evidence="2">The sequence shown here is derived from an EMBL/GenBank/DDBJ whole genome shotgun (WGS) entry which is preliminary data.</text>
</comment>
<dbReference type="Proteomes" id="UP001596091">
    <property type="component" value="Unassembled WGS sequence"/>
</dbReference>